<accession>A0A385DCX6</accession>
<dbReference type="AlphaFoldDB" id="A0A385DCX6"/>
<dbReference type="RefSeq" id="WP_117349563.1">
    <property type="nucleotide sequence ID" value="NZ_CP031742.1"/>
</dbReference>
<dbReference type="Proteomes" id="UP000259636">
    <property type="component" value="Chromosome"/>
</dbReference>
<proteinExistence type="predicted"/>
<reference evidence="1 2" key="1">
    <citation type="submission" date="2018-08" db="EMBL/GenBank/DDBJ databases">
        <authorList>
            <person name="Ferrada E.E."/>
            <person name="Latorre B.A."/>
        </authorList>
    </citation>
    <scope>NUCLEOTIDE SEQUENCE [LARGE SCALE GENOMIC DNA]</scope>
    <source>
        <strain evidence="1 2">VK-A60T</strain>
    </source>
</reference>
<organism evidence="1 2">
    <name type="scientific">Streptomyces koyangensis</name>
    <dbReference type="NCBI Taxonomy" id="188770"/>
    <lineage>
        <taxon>Bacteria</taxon>
        <taxon>Bacillati</taxon>
        <taxon>Actinomycetota</taxon>
        <taxon>Actinomycetes</taxon>
        <taxon>Kitasatosporales</taxon>
        <taxon>Streptomycetaceae</taxon>
        <taxon>Streptomyces</taxon>
        <taxon>Streptomyces aurantiacus group</taxon>
    </lineage>
</organism>
<dbReference type="Pfam" id="PF08002">
    <property type="entry name" value="DUF1697"/>
    <property type="match status" value="1"/>
</dbReference>
<dbReference type="PANTHER" id="PTHR36439">
    <property type="entry name" value="BLL4334 PROTEIN"/>
    <property type="match status" value="1"/>
</dbReference>
<gene>
    <name evidence="1" type="ORF">D0C37_15100</name>
</gene>
<dbReference type="KEGG" id="sky:D0C37_15100"/>
<dbReference type="Gene3D" id="3.30.70.1280">
    <property type="entry name" value="SP0830-like domains"/>
    <property type="match status" value="1"/>
</dbReference>
<sequence>MTTSQRYAALLRGINVGGHKKVPMAELRTLLTELGHGDARTYLQSGNAVFTSDRADPDALAAGIADALRDRYGFEVGVLVRDHAYLQAVVDACPFPAADLEPKQLHVIYLSRTVTPADLTRLDPAAFHPEGFQPGDRAVYLHTPDGLGRSRLADPLTRAIPKAAGPATSRNWNTVVKLAEMTAGE</sequence>
<dbReference type="InterPro" id="IPR012545">
    <property type="entry name" value="DUF1697"/>
</dbReference>
<evidence type="ECO:0000313" key="1">
    <source>
        <dbReference type="EMBL" id="AXQ55799.1"/>
    </source>
</evidence>
<dbReference type="PANTHER" id="PTHR36439:SF1">
    <property type="entry name" value="DUF1697 DOMAIN-CONTAINING PROTEIN"/>
    <property type="match status" value="1"/>
</dbReference>
<evidence type="ECO:0000313" key="2">
    <source>
        <dbReference type="Proteomes" id="UP000259636"/>
    </source>
</evidence>
<dbReference type="EMBL" id="CP031742">
    <property type="protein sequence ID" value="AXQ55799.1"/>
    <property type="molecule type" value="Genomic_DNA"/>
</dbReference>
<dbReference type="SUPFAM" id="SSF160379">
    <property type="entry name" value="SP0830-like"/>
    <property type="match status" value="1"/>
</dbReference>
<dbReference type="PIRSF" id="PIRSF008502">
    <property type="entry name" value="UCP008502"/>
    <property type="match status" value="1"/>
</dbReference>
<dbReference type="GeneID" id="300115500"/>
<name>A0A385DCX6_9ACTN</name>
<protein>
    <submittedName>
        <fullName evidence="1">DUF1697 domain-containing protein</fullName>
    </submittedName>
</protein>